<organism evidence="1 2">
    <name type="scientific">Streptomyces echinoruber</name>
    <dbReference type="NCBI Taxonomy" id="68898"/>
    <lineage>
        <taxon>Bacteria</taxon>
        <taxon>Bacillati</taxon>
        <taxon>Actinomycetota</taxon>
        <taxon>Actinomycetes</taxon>
        <taxon>Kitasatosporales</taxon>
        <taxon>Streptomycetaceae</taxon>
        <taxon>Streptomyces</taxon>
    </lineage>
</organism>
<evidence type="ECO:0000313" key="1">
    <source>
        <dbReference type="EMBL" id="GHA01593.1"/>
    </source>
</evidence>
<comment type="caution">
    <text evidence="1">The sequence shown here is derived from an EMBL/GenBank/DDBJ whole genome shotgun (WGS) entry which is preliminary data.</text>
</comment>
<dbReference type="RefSeq" id="WP_190059388.1">
    <property type="nucleotide sequence ID" value="NZ_BMWH01000020.1"/>
</dbReference>
<proteinExistence type="predicted"/>
<gene>
    <name evidence="1" type="ORF">GCM10010389_46220</name>
</gene>
<reference evidence="1" key="2">
    <citation type="submission" date="2020-09" db="EMBL/GenBank/DDBJ databases">
        <authorList>
            <person name="Sun Q."/>
            <person name="Ohkuma M."/>
        </authorList>
    </citation>
    <scope>NUCLEOTIDE SEQUENCE</scope>
    <source>
        <strain evidence="1">JCM 5016</strain>
    </source>
</reference>
<sequence length="92" mass="10494">MAARDRGAPPSTWPGMEMVGMTRLTDDIYYGWIDNTADPTFWHWCTAQGRWVAAGTWKHQLVSRDPLHLEPSLLWRCCGTHGWVRGGVWIPA</sequence>
<dbReference type="Proteomes" id="UP000623010">
    <property type="component" value="Unassembled WGS sequence"/>
</dbReference>
<evidence type="ECO:0000313" key="2">
    <source>
        <dbReference type="Proteomes" id="UP000623010"/>
    </source>
</evidence>
<dbReference type="AlphaFoldDB" id="A0A918VII8"/>
<accession>A0A918VII8</accession>
<dbReference type="EMBL" id="BMWH01000020">
    <property type="protein sequence ID" value="GHA01593.1"/>
    <property type="molecule type" value="Genomic_DNA"/>
</dbReference>
<name>A0A918VII8_9ACTN</name>
<keyword evidence="2" id="KW-1185">Reference proteome</keyword>
<protein>
    <submittedName>
        <fullName evidence="1">Uncharacterized protein</fullName>
    </submittedName>
</protein>
<reference evidence="1" key="1">
    <citation type="journal article" date="2014" name="Int. J. Syst. Evol. Microbiol.">
        <title>Complete genome sequence of Corynebacterium casei LMG S-19264T (=DSM 44701T), isolated from a smear-ripened cheese.</title>
        <authorList>
            <consortium name="US DOE Joint Genome Institute (JGI-PGF)"/>
            <person name="Walter F."/>
            <person name="Albersmeier A."/>
            <person name="Kalinowski J."/>
            <person name="Ruckert C."/>
        </authorList>
    </citation>
    <scope>NUCLEOTIDE SEQUENCE</scope>
    <source>
        <strain evidence="1">JCM 5016</strain>
    </source>
</reference>